<dbReference type="Gene3D" id="3.90.176.10">
    <property type="entry name" value="Toxin ADP-ribosyltransferase, Chain A, domain 1"/>
    <property type="match status" value="1"/>
</dbReference>
<dbReference type="InterPro" id="IPR000768">
    <property type="entry name" value="ART"/>
</dbReference>
<dbReference type="Gene3D" id="3.40.50.720">
    <property type="entry name" value="NAD(P)-binding Rossmann-like Domain"/>
    <property type="match status" value="1"/>
</dbReference>
<dbReference type="GO" id="GO:0106274">
    <property type="term" value="F:NAD+-protein-arginine ADP-ribosyltransferase activity"/>
    <property type="evidence" value="ECO:0007669"/>
    <property type="project" value="UniProtKB-EC"/>
</dbReference>
<proteinExistence type="inferred from homology"/>
<dbReference type="EMBL" id="CAJNOU010003052">
    <property type="protein sequence ID" value="CAF1367908.1"/>
    <property type="molecule type" value="Genomic_DNA"/>
</dbReference>
<dbReference type="SUPFAM" id="SSF56399">
    <property type="entry name" value="ADP-ribosylation"/>
    <property type="match status" value="1"/>
</dbReference>
<evidence type="ECO:0000313" key="12">
    <source>
        <dbReference type="Proteomes" id="UP000663889"/>
    </source>
</evidence>
<evidence type="ECO:0000256" key="6">
    <source>
        <dbReference type="ARBA" id="ARBA00022803"/>
    </source>
</evidence>
<dbReference type="GO" id="GO:0016779">
    <property type="term" value="F:nucleotidyltransferase activity"/>
    <property type="evidence" value="ECO:0007669"/>
    <property type="project" value="UniProtKB-KW"/>
</dbReference>
<feature type="coiled-coil region" evidence="10">
    <location>
        <begin position="706"/>
        <end position="742"/>
    </location>
</feature>
<keyword evidence="10" id="KW-0175">Coiled coil</keyword>
<sequence length="1508" mass="175577">MLSDGTVKIFPRLNTIINIDDQIIVIAEDDGKIILSSDYLLRINNEHSGLVLSSLINHNTILLSNSMTRGTTKRVERNLVLGWNNKAPLIAKELDSYVARGSELHVLTNSDKITQFINEQLVNELTEQKIFVYSGSLTNRFDLEKLNLFSYDYVILLANEESEQQNLIEEADAECLICLLHLQNIIDKSNKEKTFSIVAEMYDIRNCQLANTTCADDFIVSPNLISKYISQLSENKNIKKVYDVLLTVDGPEIYSCLASMFVPLETPISYYQILQKTLKYQCLAVGYRLMKYLHDETRFFGIVLNPDKEEQIIFSQNNKIIILAENFMSSAPHSTHIINTEQFLAENRVLKMTSWKIIAIPTDTIPELEYGNEDFIEIHLDERYDVGENMQLWRIWEKNDIDTVIAETSYKMFYDADKCIDFITSYQWRKVFLTLTDRFSYLIELIHHLPQIVYFYIYSRSPERIPYTTIRYSKLQAIVQKDSPNIDEQLLKDIDMFRQDLMPMNVIKPIKRKTKLLIQEPVNLDTYRIIWLVDKENSTTINTSSIPDINIPLRMLYSLDQSIDVIKSSADTKIFFISSHSNNQMIVEKVAEYCQVITIYILQTEADLTGKSQFLHPKLKGIYSDIQSLAVELSKEYKHRLNYSEVPLSVFHRDKNEKTVRDLKKDNMKFLWLQLLIDILIRIPHNDQAKDEMFDECRRHFGISGNDDNDENMIDAEIKKDRAKAEKDLVNLEKNYTSSEALKFYTNDSFLYRLFNRAFRTENIDLLFIFRFFLADIYKHLQKLHSEQFPDKLPRTVFRGQVMTSSEFNSIKDNIGHLMSVNTFFSTTTTRDVAEMYSGLGEDVKMLSVLFEIEVDTTRSMIKRPFASINELSKFSDEDEVVFSVGSMFRIKYVEDQRLVSGYWYVQLILVEDDSDMSELRNDLEQTFCDKGNLRSLGIALRAMGDYERAERYFQMLLEYIPEGHHNMGHIYSDLAMIAFDKGDYQTTIQHDEKALKYFTVTDIYDQRENIGRVYIQLGSTHQQLGNLDLAMKYFTMAKDIQRSPKSLSYTYNQMALLYTDKGEKELALEYLQKALNIEEQVLKRNKYEPLLATMYNNIGNIYIQLGDDENALKYLHHALDIHLKGTVSTHTNLAAIYANLGNIYLRRKELKKALEVLEKAFEIDTQKFGNNHESLALAHNNMGAVYREMNDLPRAVHHSETALRMLLRSQAGKNYADVSKLQFNLGVVQFIAGNNNKALRITEKALQNMLKILPENHETFANTYLLLAKIYKKEKDMINALKFMEKAIEVARVAILPKNKLAFERFQLQIDLLKNSQYGEGLGFRQADGTIPCMPDNSDQQDDLISNCYQQLQQIASDDIINRLQLLNNIAAMYWRKENFPMAIKYFNEAIDIFNRNQSSDQYFPEQLENIIIASYFGISQVYYQQEDWAMSLKNLQNAIDFAFKQNKDYLFIAEIYHAMGLCYTDQLDFYRAIHYFELAISNAKKKLPNDHPQIQIYVHNLRQVKN</sequence>
<keyword evidence="9" id="KW-0520">NAD</keyword>
<dbReference type="EC" id="2.4.2.31" evidence="9"/>
<keyword evidence="3 9" id="KW-0808">Transferase</keyword>
<keyword evidence="6 8" id="KW-0802">TPR repeat</keyword>
<feature type="repeat" description="TPR" evidence="8">
    <location>
        <begin position="1012"/>
        <end position="1045"/>
    </location>
</feature>
<accession>A0A815ITN6</accession>
<dbReference type="SMART" id="SM00028">
    <property type="entry name" value="TPR"/>
    <property type="match status" value="12"/>
</dbReference>
<evidence type="ECO:0000256" key="4">
    <source>
        <dbReference type="ARBA" id="ARBA00022695"/>
    </source>
</evidence>
<evidence type="ECO:0000256" key="8">
    <source>
        <dbReference type="PROSITE-ProRule" id="PRU00339"/>
    </source>
</evidence>
<keyword evidence="4" id="KW-0548">Nucleotidyltransferase</keyword>
<comment type="caution">
    <text evidence="11">The sequence shown here is derived from an EMBL/GenBank/DDBJ whole genome shotgun (WGS) entry which is preliminary data.</text>
</comment>
<evidence type="ECO:0000256" key="7">
    <source>
        <dbReference type="ARBA" id="ARBA00047597"/>
    </source>
</evidence>
<dbReference type="PANTHER" id="PTHR45641">
    <property type="entry name" value="TETRATRICOPEPTIDE REPEAT PROTEIN (AFU_ORTHOLOGUE AFUA_6G03870)"/>
    <property type="match status" value="1"/>
</dbReference>
<keyword evidence="5" id="KW-0677">Repeat</keyword>
<evidence type="ECO:0000256" key="2">
    <source>
        <dbReference type="ARBA" id="ARBA00022676"/>
    </source>
</evidence>
<name>A0A815ITN6_9BILA</name>
<dbReference type="InterPro" id="IPR019734">
    <property type="entry name" value="TPR_rpt"/>
</dbReference>
<evidence type="ECO:0000256" key="9">
    <source>
        <dbReference type="RuleBase" id="RU361228"/>
    </source>
</evidence>
<feature type="repeat" description="TPR" evidence="8">
    <location>
        <begin position="931"/>
        <end position="964"/>
    </location>
</feature>
<dbReference type="Pfam" id="PF13176">
    <property type="entry name" value="TPR_7"/>
    <property type="match status" value="1"/>
</dbReference>
<comment type="similarity">
    <text evidence="1 9">Belongs to the Arg-specific ADP-ribosyltransferase family.</text>
</comment>
<dbReference type="SUPFAM" id="SSF48452">
    <property type="entry name" value="TPR-like"/>
    <property type="match status" value="2"/>
</dbReference>
<dbReference type="SUPFAM" id="SSF81901">
    <property type="entry name" value="HCP-like"/>
    <property type="match status" value="1"/>
</dbReference>
<gene>
    <name evidence="11" type="ORF">SEV965_LOCUS29732</name>
</gene>
<dbReference type="Pfam" id="PF13181">
    <property type="entry name" value="TPR_8"/>
    <property type="match status" value="2"/>
</dbReference>
<feature type="repeat" description="TPR" evidence="8">
    <location>
        <begin position="1135"/>
        <end position="1168"/>
    </location>
</feature>
<dbReference type="InterPro" id="IPR011990">
    <property type="entry name" value="TPR-like_helical_dom_sf"/>
</dbReference>
<dbReference type="Pfam" id="PF13424">
    <property type="entry name" value="TPR_12"/>
    <property type="match status" value="3"/>
</dbReference>
<dbReference type="Proteomes" id="UP000663889">
    <property type="component" value="Unassembled WGS sequence"/>
</dbReference>
<protein>
    <recommendedName>
        <fullName evidence="9">NAD(P)(+)--arginine ADP-ribosyltransferase</fullName>
        <ecNumber evidence="9">2.4.2.31</ecNumber>
    </recommendedName>
    <alternativeName>
        <fullName evidence="9">Mono(ADP-ribosyl)transferase</fullName>
    </alternativeName>
</protein>
<organism evidence="11 12">
    <name type="scientific">Rotaria sordida</name>
    <dbReference type="NCBI Taxonomy" id="392033"/>
    <lineage>
        <taxon>Eukaryota</taxon>
        <taxon>Metazoa</taxon>
        <taxon>Spiralia</taxon>
        <taxon>Gnathifera</taxon>
        <taxon>Rotifera</taxon>
        <taxon>Eurotatoria</taxon>
        <taxon>Bdelloidea</taxon>
        <taxon>Philodinida</taxon>
        <taxon>Philodinidae</taxon>
        <taxon>Rotaria</taxon>
    </lineage>
</organism>
<dbReference type="PROSITE" id="PS51996">
    <property type="entry name" value="TR_MART"/>
    <property type="match status" value="1"/>
</dbReference>
<dbReference type="PROSITE" id="PS50005">
    <property type="entry name" value="TPR"/>
    <property type="match status" value="7"/>
</dbReference>
<reference evidence="11" key="1">
    <citation type="submission" date="2021-02" db="EMBL/GenBank/DDBJ databases">
        <authorList>
            <person name="Nowell W R."/>
        </authorList>
    </citation>
    <scope>NUCLEOTIDE SEQUENCE</scope>
</reference>
<evidence type="ECO:0000256" key="1">
    <source>
        <dbReference type="ARBA" id="ARBA00009558"/>
    </source>
</evidence>
<comment type="catalytic activity">
    <reaction evidence="7 9">
        <text>L-arginyl-[protein] + NAD(+) = N(omega)-(ADP-D-ribosyl)-L-arginyl-[protein] + nicotinamide + H(+)</text>
        <dbReference type="Rhea" id="RHEA:19149"/>
        <dbReference type="Rhea" id="RHEA-COMP:10532"/>
        <dbReference type="Rhea" id="RHEA-COMP:15087"/>
        <dbReference type="ChEBI" id="CHEBI:15378"/>
        <dbReference type="ChEBI" id="CHEBI:17154"/>
        <dbReference type="ChEBI" id="CHEBI:29965"/>
        <dbReference type="ChEBI" id="CHEBI:57540"/>
        <dbReference type="ChEBI" id="CHEBI:142554"/>
        <dbReference type="EC" id="2.4.2.31"/>
    </reaction>
</comment>
<evidence type="ECO:0000256" key="10">
    <source>
        <dbReference type="SAM" id="Coils"/>
    </source>
</evidence>
<feature type="repeat" description="TPR" evidence="8">
    <location>
        <begin position="1365"/>
        <end position="1398"/>
    </location>
</feature>
<keyword evidence="9" id="KW-0521">NADP</keyword>
<dbReference type="Pfam" id="PF01129">
    <property type="entry name" value="ART"/>
    <property type="match status" value="1"/>
</dbReference>
<dbReference type="PROSITE" id="PS50293">
    <property type="entry name" value="TPR_REGION"/>
    <property type="match status" value="1"/>
</dbReference>
<feature type="repeat" description="TPR" evidence="8">
    <location>
        <begin position="1049"/>
        <end position="1082"/>
    </location>
</feature>
<feature type="repeat" description="TPR" evidence="8">
    <location>
        <begin position="1455"/>
        <end position="1488"/>
    </location>
</feature>
<dbReference type="PANTHER" id="PTHR45641:SF19">
    <property type="entry name" value="NEPHROCYSTIN-3"/>
    <property type="match status" value="1"/>
</dbReference>
<evidence type="ECO:0000256" key="3">
    <source>
        <dbReference type="ARBA" id="ARBA00022679"/>
    </source>
</evidence>
<feature type="repeat" description="TPR" evidence="8">
    <location>
        <begin position="1093"/>
        <end position="1126"/>
    </location>
</feature>
<evidence type="ECO:0000313" key="11">
    <source>
        <dbReference type="EMBL" id="CAF1367908.1"/>
    </source>
</evidence>
<keyword evidence="2 9" id="KW-0328">Glycosyltransferase</keyword>
<evidence type="ECO:0000256" key="5">
    <source>
        <dbReference type="ARBA" id="ARBA00022737"/>
    </source>
</evidence>
<dbReference type="Gene3D" id="1.25.40.10">
    <property type="entry name" value="Tetratricopeptide repeat domain"/>
    <property type="match status" value="4"/>
</dbReference>